<dbReference type="SUPFAM" id="SSF55205">
    <property type="entry name" value="EPT/RTPC-like"/>
    <property type="match status" value="1"/>
</dbReference>
<proteinExistence type="inferred from homology"/>
<dbReference type="PANTHER" id="PTHR21090:SF5">
    <property type="entry name" value="PENTAFUNCTIONAL AROM POLYPEPTIDE"/>
    <property type="match status" value="1"/>
</dbReference>
<comment type="subunit">
    <text evidence="8">Monomer.</text>
</comment>
<sequence>MITFDKCKCFKGNIKVPADKSITHRAVIMGSMADGVTVVRNPLISRDTLATMKIMQQLGVNIVNETSRLLIHSEGVKNFKEPYDILNCDNSGTTARLVMGVLAPCSFYSVLSGDASLLRRPMARVINPLAKLGAVIKAKDNNKLLPATILPADMKAGEITAETKSAQVKSAVLLAGVQLEGAVSYIEKTATRDHTERMLQAFGIKCENNDGKITVHGGSLQYTQLDVPADFSSAAFYIGAGLIFEGSEIVIENCGLNPSRTGLLNVLKDLGVDVKYEITSNEYEPIGSIYIKSAKIKGGKVSGDIIANMIDEIPVLAMIALFGEAPLEIRDAKELRVKESDRIAALINNFRELGAEIEEYEDGLKIYPLTKEPEKAKLLAYDDHRISMVNIILAKKFGIKVLMDNIASLDVSYPDFIGDLLSLEEK</sequence>
<dbReference type="CDD" id="cd01556">
    <property type="entry name" value="EPSP_synthase"/>
    <property type="match status" value="1"/>
</dbReference>
<dbReference type="GO" id="GO:0009423">
    <property type="term" value="P:chorismate biosynthetic process"/>
    <property type="evidence" value="ECO:0007669"/>
    <property type="project" value="UniProtKB-UniRule"/>
</dbReference>
<evidence type="ECO:0000256" key="4">
    <source>
        <dbReference type="ARBA" id="ARBA00022605"/>
    </source>
</evidence>
<accession>V2Q117</accession>
<comment type="subcellular location">
    <subcellularLocation>
        <location evidence="8">Cytoplasm</location>
    </subcellularLocation>
</comment>
<feature type="binding site" evidence="8">
    <location>
        <position position="20"/>
    </location>
    <ligand>
        <name>3-phosphoshikimate</name>
        <dbReference type="ChEBI" id="CHEBI:145989"/>
    </ligand>
</feature>
<comment type="function">
    <text evidence="8">Catalyzes the transfer of the enolpyruvyl moiety of phosphoenolpyruvate (PEP) to the 5-hydroxyl of shikimate-3-phosphate (S3P) to produce enolpyruvyl shikimate-3-phosphate and inorganic phosphate.</text>
</comment>
<dbReference type="FunFam" id="3.65.10.10:FF:000005">
    <property type="entry name" value="3-phosphoshikimate 1-carboxyvinyltransferase"/>
    <property type="match status" value="1"/>
</dbReference>
<feature type="binding site" evidence="8">
    <location>
        <position position="165"/>
    </location>
    <ligand>
        <name>3-phosphoshikimate</name>
        <dbReference type="ChEBI" id="CHEBI:145989"/>
    </ligand>
</feature>
<evidence type="ECO:0000256" key="1">
    <source>
        <dbReference type="ARBA" id="ARBA00004811"/>
    </source>
</evidence>
<evidence type="ECO:0000256" key="8">
    <source>
        <dbReference type="HAMAP-Rule" id="MF_00210"/>
    </source>
</evidence>
<evidence type="ECO:0000256" key="2">
    <source>
        <dbReference type="ARBA" id="ARBA00009948"/>
    </source>
</evidence>
<evidence type="ECO:0000256" key="3">
    <source>
        <dbReference type="ARBA" id="ARBA00022490"/>
    </source>
</evidence>
<feature type="active site" description="Proton acceptor" evidence="8">
    <location>
        <position position="311"/>
    </location>
</feature>
<dbReference type="OrthoDB" id="9809920at2"/>
<dbReference type="Gene3D" id="3.65.10.10">
    <property type="entry name" value="Enolpyruvate transferase domain"/>
    <property type="match status" value="2"/>
</dbReference>
<dbReference type="RefSeq" id="WP_023275442.1">
    <property type="nucleotide sequence ID" value="NZ_CP097562.1"/>
</dbReference>
<evidence type="ECO:0000256" key="6">
    <source>
        <dbReference type="ARBA" id="ARBA00023141"/>
    </source>
</evidence>
<dbReference type="GO" id="GO:0003866">
    <property type="term" value="F:3-phosphoshikimate 1-carboxyvinyltransferase activity"/>
    <property type="evidence" value="ECO:0007669"/>
    <property type="project" value="UniProtKB-UniRule"/>
</dbReference>
<name>V2Q117_9BACT</name>
<dbReference type="KEGG" id="msch:N508_001147"/>
<reference evidence="9" key="2">
    <citation type="submission" date="2022-05" db="EMBL/GenBank/DDBJ databases">
        <authorList>
            <person name="Proctor A.L."/>
            <person name="Phillips G.J."/>
            <person name="Wannemuehler M.J."/>
        </authorList>
    </citation>
    <scope>NUCLEOTIDE SEQUENCE</scope>
    <source>
        <strain evidence="9">ASF457</strain>
    </source>
</reference>
<organism evidence="9 10">
    <name type="scientific">Mucispirillum schaedleri ASF457</name>
    <dbReference type="NCBI Taxonomy" id="1379858"/>
    <lineage>
        <taxon>Bacteria</taxon>
        <taxon>Pseudomonadati</taxon>
        <taxon>Deferribacterota</taxon>
        <taxon>Deferribacteres</taxon>
        <taxon>Deferribacterales</taxon>
        <taxon>Mucispirillaceae</taxon>
        <taxon>Mucispirillum</taxon>
    </lineage>
</organism>
<comment type="catalytic activity">
    <reaction evidence="7">
        <text>3-phosphoshikimate + phosphoenolpyruvate = 5-O-(1-carboxyvinyl)-3-phosphoshikimate + phosphate</text>
        <dbReference type="Rhea" id="RHEA:21256"/>
        <dbReference type="ChEBI" id="CHEBI:43474"/>
        <dbReference type="ChEBI" id="CHEBI:57701"/>
        <dbReference type="ChEBI" id="CHEBI:58702"/>
        <dbReference type="ChEBI" id="CHEBI:145989"/>
        <dbReference type="EC" id="2.5.1.19"/>
    </reaction>
    <physiologicalReaction direction="left-to-right" evidence="7">
        <dbReference type="Rhea" id="RHEA:21257"/>
    </physiologicalReaction>
</comment>
<reference evidence="9" key="1">
    <citation type="journal article" date="2014" name="Genome Announc.">
        <title>Draft genome sequences of the altered schaedler flora, a defined bacterial community from gnotobiotic mice.</title>
        <authorList>
            <person name="Wannemuehler M.J."/>
            <person name="Overstreet A.M."/>
            <person name="Ward D.V."/>
            <person name="Phillips G.J."/>
        </authorList>
    </citation>
    <scope>NUCLEOTIDE SEQUENCE</scope>
    <source>
        <strain evidence="9">ASF457</strain>
    </source>
</reference>
<feature type="binding site" evidence="8">
    <location>
        <position position="167"/>
    </location>
    <ligand>
        <name>phosphoenolpyruvate</name>
        <dbReference type="ChEBI" id="CHEBI:58702"/>
    </ligand>
</feature>
<evidence type="ECO:0000256" key="7">
    <source>
        <dbReference type="ARBA" id="ARBA00044633"/>
    </source>
</evidence>
<feature type="binding site" evidence="8">
    <location>
        <position position="21"/>
    </location>
    <ligand>
        <name>3-phosphoshikimate</name>
        <dbReference type="ChEBI" id="CHEBI:145989"/>
    </ligand>
</feature>
<dbReference type="HAMAP" id="MF_00210">
    <property type="entry name" value="EPSP_synth"/>
    <property type="match status" value="1"/>
</dbReference>
<keyword evidence="4 8" id="KW-0028">Amino-acid biosynthesis</keyword>
<dbReference type="EC" id="2.5.1.19" evidence="8"/>
<dbReference type="InterPro" id="IPR001986">
    <property type="entry name" value="Enolpyruvate_Tfrase_dom"/>
</dbReference>
<dbReference type="GO" id="GO:0005737">
    <property type="term" value="C:cytoplasm"/>
    <property type="evidence" value="ECO:0007669"/>
    <property type="project" value="UniProtKB-SubCell"/>
</dbReference>
<dbReference type="NCBIfam" id="TIGR01356">
    <property type="entry name" value="aroA"/>
    <property type="match status" value="1"/>
</dbReference>
<reference evidence="9" key="3">
    <citation type="submission" date="2022-06" db="EMBL/GenBank/DDBJ databases">
        <title>Resources to Facilitate Use of the Altered Schaedler Flora (ASF) Mouse Model to Study Microbiome Function.</title>
        <authorList>
            <person name="Proctor A."/>
            <person name="Parvinroo S."/>
            <person name="Richie T."/>
            <person name="Jia X."/>
            <person name="Lee S.T.M."/>
            <person name="Karp P.D."/>
            <person name="Paley S."/>
            <person name="Kostic A.D."/>
            <person name="Pierre J.F."/>
            <person name="Wannemuehler M.J."/>
            <person name="Phillips G.J."/>
        </authorList>
    </citation>
    <scope>NUCLEOTIDE SEQUENCE</scope>
    <source>
        <strain evidence="9">ASF457</strain>
    </source>
</reference>
<dbReference type="EMBL" id="CP097562">
    <property type="protein sequence ID" value="USF24072.1"/>
    <property type="molecule type" value="Genomic_DNA"/>
</dbReference>
<feature type="binding site" evidence="8">
    <location>
        <position position="385"/>
    </location>
    <ligand>
        <name>phosphoenolpyruvate</name>
        <dbReference type="ChEBI" id="CHEBI:58702"/>
    </ligand>
</feature>
<dbReference type="InterPro" id="IPR036968">
    <property type="entry name" value="Enolpyruvate_Tfrase_sf"/>
</dbReference>
<gene>
    <name evidence="9" type="primary">aroA1</name>
    <name evidence="8" type="synonym">aroA</name>
    <name evidence="9" type="ORF">N508_001147</name>
</gene>
<feature type="binding site" evidence="8">
    <location>
        <position position="311"/>
    </location>
    <ligand>
        <name>3-phosphoshikimate</name>
        <dbReference type="ChEBI" id="CHEBI:145989"/>
    </ligand>
</feature>
<comment type="caution">
    <text evidence="8">Lacks conserved residue(s) required for the propagation of feature annotation.</text>
</comment>
<protein>
    <recommendedName>
        <fullName evidence="8">3-phosphoshikimate 1-carboxyvinyltransferase</fullName>
        <ecNumber evidence="8">2.5.1.19</ecNumber>
    </recommendedName>
    <alternativeName>
        <fullName evidence="8">5-enolpyruvylshikimate-3-phosphate synthase</fullName>
        <shortName evidence="8">EPSP synthase</shortName>
        <shortName evidence="8">EPSPS</shortName>
    </alternativeName>
</protein>
<feature type="binding site" evidence="8">
    <location>
        <position position="167"/>
    </location>
    <ligand>
        <name>3-phosphoshikimate</name>
        <dbReference type="ChEBI" id="CHEBI:145989"/>
    </ligand>
</feature>
<dbReference type="PROSITE" id="PS00885">
    <property type="entry name" value="EPSP_SYNTHASE_2"/>
    <property type="match status" value="1"/>
</dbReference>
<dbReference type="PANTHER" id="PTHR21090">
    <property type="entry name" value="AROM/DEHYDROQUINATE SYNTHASE"/>
    <property type="match status" value="1"/>
</dbReference>
<dbReference type="Proteomes" id="UP000017429">
    <property type="component" value="Chromosome"/>
</dbReference>
<comment type="similarity">
    <text evidence="2 8">Belongs to the EPSP synthase family.</text>
</comment>
<feature type="binding site" evidence="8">
    <location>
        <position position="25"/>
    </location>
    <ligand>
        <name>3-phosphoshikimate</name>
        <dbReference type="ChEBI" id="CHEBI:145989"/>
    </ligand>
</feature>
<keyword evidence="10" id="KW-1185">Reference proteome</keyword>
<dbReference type="AlphaFoldDB" id="V2Q117"/>
<dbReference type="Pfam" id="PF00275">
    <property type="entry name" value="EPSP_synthase"/>
    <property type="match status" value="1"/>
</dbReference>
<comment type="pathway">
    <text evidence="1 8">Metabolic intermediate biosynthesis; chorismate biosynthesis; chorismate from D-erythrose 4-phosphate and phosphoenolpyruvate: step 6/7.</text>
</comment>
<feature type="binding site" evidence="8">
    <location>
        <position position="20"/>
    </location>
    <ligand>
        <name>phosphoenolpyruvate</name>
        <dbReference type="ChEBI" id="CHEBI:58702"/>
    </ligand>
</feature>
<keyword evidence="3 8" id="KW-0963">Cytoplasm</keyword>
<keyword evidence="5 8" id="KW-0808">Transferase</keyword>
<feature type="binding site" evidence="8">
    <location>
        <position position="338"/>
    </location>
    <ligand>
        <name>3-phosphoshikimate</name>
        <dbReference type="ChEBI" id="CHEBI:145989"/>
    </ligand>
</feature>
<dbReference type="InterPro" id="IPR013792">
    <property type="entry name" value="RNA3'P_cycl/enolpyr_Trfase_a/b"/>
</dbReference>
<dbReference type="GO" id="GO:0008652">
    <property type="term" value="P:amino acid biosynthetic process"/>
    <property type="evidence" value="ECO:0007669"/>
    <property type="project" value="UniProtKB-KW"/>
</dbReference>
<dbReference type="eggNOG" id="COG0128">
    <property type="taxonomic scope" value="Bacteria"/>
</dbReference>
<evidence type="ECO:0000256" key="5">
    <source>
        <dbReference type="ARBA" id="ARBA00022679"/>
    </source>
</evidence>
<feature type="binding site" evidence="8">
    <location>
        <position position="342"/>
    </location>
    <ligand>
        <name>phosphoenolpyruvate</name>
        <dbReference type="ChEBI" id="CHEBI:58702"/>
    </ligand>
</feature>
<evidence type="ECO:0000313" key="9">
    <source>
        <dbReference type="EMBL" id="USF24072.1"/>
    </source>
</evidence>
<dbReference type="InterPro" id="IPR006264">
    <property type="entry name" value="EPSP_synthase"/>
</dbReference>
<feature type="binding site" evidence="8">
    <location>
        <position position="120"/>
    </location>
    <ligand>
        <name>phosphoenolpyruvate</name>
        <dbReference type="ChEBI" id="CHEBI:58702"/>
    </ligand>
</feature>
<dbReference type="InterPro" id="IPR023193">
    <property type="entry name" value="EPSP_synthase_CS"/>
</dbReference>
<dbReference type="PIRSF" id="PIRSF000505">
    <property type="entry name" value="EPSPS"/>
    <property type="match status" value="1"/>
</dbReference>
<feature type="binding site" evidence="8">
    <location>
        <position position="92"/>
    </location>
    <ligand>
        <name>phosphoenolpyruvate</name>
        <dbReference type="ChEBI" id="CHEBI:58702"/>
    </ligand>
</feature>
<evidence type="ECO:0000313" key="10">
    <source>
        <dbReference type="Proteomes" id="UP000017429"/>
    </source>
</evidence>
<dbReference type="GO" id="GO:0009073">
    <property type="term" value="P:aromatic amino acid family biosynthetic process"/>
    <property type="evidence" value="ECO:0007669"/>
    <property type="project" value="UniProtKB-KW"/>
</dbReference>
<keyword evidence="6 8" id="KW-0057">Aromatic amino acid biosynthesis</keyword>